<comment type="catalytic activity">
    <reaction evidence="1">
        <text>S-ubiquitinyl-[E2 ubiquitin-conjugating enzyme]-L-cysteine + [acceptor protein]-L-lysine = [E2 ubiquitin-conjugating enzyme]-L-cysteine + N(6)-ubiquitinyl-[acceptor protein]-L-lysine.</text>
        <dbReference type="EC" id="2.3.2.27"/>
    </reaction>
</comment>
<evidence type="ECO:0000256" key="1">
    <source>
        <dbReference type="ARBA" id="ARBA00000900"/>
    </source>
</evidence>
<comment type="subcellular location">
    <subcellularLocation>
        <location evidence="2">Membrane</location>
        <topology evidence="2">Single-pass membrane protein</topology>
    </subcellularLocation>
</comment>
<keyword evidence="11 16" id="KW-1133">Transmembrane helix</keyword>
<evidence type="ECO:0000256" key="16">
    <source>
        <dbReference type="SAM" id="Phobius"/>
    </source>
</evidence>
<evidence type="ECO:0000256" key="11">
    <source>
        <dbReference type="ARBA" id="ARBA00022989"/>
    </source>
</evidence>
<evidence type="ECO:0000256" key="12">
    <source>
        <dbReference type="ARBA" id="ARBA00023136"/>
    </source>
</evidence>
<sequence length="318" mass="35310">MIMREEEEDGSMSVKSSLSNFLKILSSYNSNVLLAALVFLLLVVLFVLLLHFYARFFWSPSHQDLSSAARRRRRRRRSNRRRTVTTTRIIPSLPLDGGGVNTPAVVAAAVTTNDDKGLDLSVISSIPLFVYEDDEDQDEEDECVICLGLWEVGEFGRKLRNCGHGFHVECIDMWLSSHSTCPLCRSPVLAASVEDNLKPSVDAVVQEETEVRLQLSQSGEDDRRFSLSLAEIEDDDHKTGVDDGYGDRNGVGEGEVRIEVYDDEEEMDGGGSSRGDRRSMSMTSSASSSLMRMLSCSSTSSRSERNKVFPSATQDSSK</sequence>
<dbReference type="CDD" id="cd16461">
    <property type="entry name" value="RING-H2_EL5-like"/>
    <property type="match status" value="1"/>
</dbReference>
<feature type="region of interest" description="Disordered" evidence="15">
    <location>
        <begin position="236"/>
        <end position="318"/>
    </location>
</feature>
<dbReference type="PANTHER" id="PTHR46913:SF1">
    <property type="entry name" value="RING-H2 FINGER PROTEIN ATL16"/>
    <property type="match status" value="1"/>
</dbReference>
<dbReference type="Pfam" id="PF13639">
    <property type="entry name" value="zf-RING_2"/>
    <property type="match status" value="1"/>
</dbReference>
<comment type="pathway">
    <text evidence="3">Protein modification; protein ubiquitination.</text>
</comment>
<feature type="transmembrane region" description="Helical" evidence="16">
    <location>
        <begin position="32"/>
        <end position="53"/>
    </location>
</feature>
<keyword evidence="12 16" id="KW-0472">Membrane</keyword>
<dbReference type="SUPFAM" id="SSF57850">
    <property type="entry name" value="RING/U-box"/>
    <property type="match status" value="1"/>
</dbReference>
<gene>
    <name evidence="19" type="primary">LOC104726432</name>
</gene>
<keyword evidence="10" id="KW-0862">Zinc</keyword>
<dbReference type="Proteomes" id="UP000694864">
    <property type="component" value="Chromosome 11"/>
</dbReference>
<feature type="domain" description="RING-type" evidence="17">
    <location>
        <begin position="143"/>
        <end position="185"/>
    </location>
</feature>
<dbReference type="SMART" id="SM00184">
    <property type="entry name" value="RING"/>
    <property type="match status" value="1"/>
</dbReference>
<dbReference type="PANTHER" id="PTHR46913">
    <property type="entry name" value="RING-H2 FINGER PROTEIN ATL16"/>
    <property type="match status" value="1"/>
</dbReference>
<evidence type="ECO:0000256" key="10">
    <source>
        <dbReference type="ARBA" id="ARBA00022833"/>
    </source>
</evidence>
<evidence type="ECO:0000313" key="18">
    <source>
        <dbReference type="Proteomes" id="UP000694864"/>
    </source>
</evidence>
<name>A0ABM0UN47_CAMSA</name>
<organism evidence="18 19">
    <name type="scientific">Camelina sativa</name>
    <name type="common">False flax</name>
    <name type="synonym">Myagrum sativum</name>
    <dbReference type="NCBI Taxonomy" id="90675"/>
    <lineage>
        <taxon>Eukaryota</taxon>
        <taxon>Viridiplantae</taxon>
        <taxon>Streptophyta</taxon>
        <taxon>Embryophyta</taxon>
        <taxon>Tracheophyta</taxon>
        <taxon>Spermatophyta</taxon>
        <taxon>Magnoliopsida</taxon>
        <taxon>eudicotyledons</taxon>
        <taxon>Gunneridae</taxon>
        <taxon>Pentapetalae</taxon>
        <taxon>rosids</taxon>
        <taxon>malvids</taxon>
        <taxon>Brassicales</taxon>
        <taxon>Brassicaceae</taxon>
        <taxon>Camelineae</taxon>
        <taxon>Camelina</taxon>
    </lineage>
</organism>
<dbReference type="EC" id="2.3.2.27" evidence="4"/>
<evidence type="ECO:0000256" key="15">
    <source>
        <dbReference type="SAM" id="MobiDB-lite"/>
    </source>
</evidence>
<comment type="similarity">
    <text evidence="13">Belongs to the RING-type zinc finger family. ATL subfamily.</text>
</comment>
<protein>
    <recommendedName>
        <fullName evidence="4">RING-type E3 ubiquitin transferase</fullName>
        <ecNumber evidence="4">2.3.2.27</ecNumber>
    </recommendedName>
</protein>
<evidence type="ECO:0000256" key="3">
    <source>
        <dbReference type="ARBA" id="ARBA00004906"/>
    </source>
</evidence>
<evidence type="ECO:0000256" key="2">
    <source>
        <dbReference type="ARBA" id="ARBA00004167"/>
    </source>
</evidence>
<dbReference type="Gene3D" id="3.30.40.10">
    <property type="entry name" value="Zinc/RING finger domain, C3HC4 (zinc finger)"/>
    <property type="match status" value="1"/>
</dbReference>
<keyword evidence="8 14" id="KW-0863">Zinc-finger</keyword>
<dbReference type="RefSeq" id="XP_010443598.1">
    <property type="nucleotide sequence ID" value="XM_010445296.2"/>
</dbReference>
<dbReference type="PROSITE" id="PS50089">
    <property type="entry name" value="ZF_RING_2"/>
    <property type="match status" value="1"/>
</dbReference>
<keyword evidence="18" id="KW-1185">Reference proteome</keyword>
<evidence type="ECO:0000256" key="7">
    <source>
        <dbReference type="ARBA" id="ARBA00022723"/>
    </source>
</evidence>
<evidence type="ECO:0000256" key="9">
    <source>
        <dbReference type="ARBA" id="ARBA00022786"/>
    </source>
</evidence>
<keyword evidence="6 16" id="KW-0812">Transmembrane</keyword>
<dbReference type="GeneID" id="104726432"/>
<evidence type="ECO:0000256" key="6">
    <source>
        <dbReference type="ARBA" id="ARBA00022692"/>
    </source>
</evidence>
<reference evidence="18" key="1">
    <citation type="journal article" date="2014" name="Nat. Commun.">
        <title>The emerging biofuel crop Camelina sativa retains a highly undifferentiated hexaploid genome structure.</title>
        <authorList>
            <person name="Kagale S."/>
            <person name="Koh C."/>
            <person name="Nixon J."/>
            <person name="Bollina V."/>
            <person name="Clarke W.E."/>
            <person name="Tuteja R."/>
            <person name="Spillane C."/>
            <person name="Robinson S.J."/>
            <person name="Links M.G."/>
            <person name="Clarke C."/>
            <person name="Higgins E.E."/>
            <person name="Huebert T."/>
            <person name="Sharpe A.G."/>
            <person name="Parkin I.A."/>
        </authorList>
    </citation>
    <scope>NUCLEOTIDE SEQUENCE [LARGE SCALE GENOMIC DNA]</scope>
    <source>
        <strain evidence="18">cv. DH55</strain>
    </source>
</reference>
<evidence type="ECO:0000313" key="19">
    <source>
        <dbReference type="RefSeq" id="XP_010443598.1"/>
    </source>
</evidence>
<evidence type="ECO:0000256" key="5">
    <source>
        <dbReference type="ARBA" id="ARBA00022679"/>
    </source>
</evidence>
<evidence type="ECO:0000256" key="14">
    <source>
        <dbReference type="PROSITE-ProRule" id="PRU00175"/>
    </source>
</evidence>
<evidence type="ECO:0000256" key="8">
    <source>
        <dbReference type="ARBA" id="ARBA00022771"/>
    </source>
</evidence>
<reference evidence="19" key="2">
    <citation type="submission" date="2025-08" db="UniProtKB">
        <authorList>
            <consortium name="RefSeq"/>
        </authorList>
    </citation>
    <scope>IDENTIFICATION</scope>
    <source>
        <tissue evidence="19">Leaf</tissue>
    </source>
</reference>
<proteinExistence type="inferred from homology"/>
<keyword evidence="5" id="KW-0808">Transferase</keyword>
<keyword evidence="9" id="KW-0833">Ubl conjugation pathway</keyword>
<dbReference type="InterPro" id="IPR044600">
    <property type="entry name" value="ATL1/ATL16-like"/>
</dbReference>
<evidence type="ECO:0000256" key="4">
    <source>
        <dbReference type="ARBA" id="ARBA00012483"/>
    </source>
</evidence>
<accession>A0ABM0UN47</accession>
<evidence type="ECO:0000259" key="17">
    <source>
        <dbReference type="PROSITE" id="PS50089"/>
    </source>
</evidence>
<dbReference type="InterPro" id="IPR001841">
    <property type="entry name" value="Znf_RING"/>
</dbReference>
<keyword evidence="7" id="KW-0479">Metal-binding</keyword>
<dbReference type="InterPro" id="IPR013083">
    <property type="entry name" value="Znf_RING/FYVE/PHD"/>
</dbReference>
<evidence type="ECO:0000256" key="13">
    <source>
        <dbReference type="ARBA" id="ARBA00024209"/>
    </source>
</evidence>
<feature type="compositionally biased region" description="Low complexity" evidence="15">
    <location>
        <begin position="280"/>
        <end position="301"/>
    </location>
</feature>